<dbReference type="InterPro" id="IPR000504">
    <property type="entry name" value="RRM_dom"/>
</dbReference>
<dbReference type="InterPro" id="IPR035979">
    <property type="entry name" value="RBD_domain_sf"/>
</dbReference>
<dbReference type="SMART" id="SM00360">
    <property type="entry name" value="RRM"/>
    <property type="match status" value="1"/>
</dbReference>
<feature type="region of interest" description="Disordered" evidence="7">
    <location>
        <begin position="1"/>
        <end position="87"/>
    </location>
</feature>
<dbReference type="GO" id="GO:0003729">
    <property type="term" value="F:mRNA binding"/>
    <property type="evidence" value="ECO:0007669"/>
    <property type="project" value="TreeGrafter"/>
</dbReference>
<feature type="domain" description="RRM" evidence="8">
    <location>
        <begin position="94"/>
        <end position="169"/>
    </location>
</feature>
<evidence type="ECO:0000313" key="10">
    <source>
        <dbReference type="Proteomes" id="UP000094385"/>
    </source>
</evidence>
<dbReference type="SUPFAM" id="SSF54928">
    <property type="entry name" value="RNA-binding domain, RBD"/>
    <property type="match status" value="1"/>
</dbReference>
<feature type="compositionally biased region" description="Polar residues" evidence="7">
    <location>
        <begin position="1"/>
        <end position="31"/>
    </location>
</feature>
<evidence type="ECO:0000259" key="8">
    <source>
        <dbReference type="PROSITE" id="PS50102"/>
    </source>
</evidence>
<proteinExistence type="predicted"/>
<evidence type="ECO:0000256" key="5">
    <source>
        <dbReference type="ARBA" id="ARBA00023242"/>
    </source>
</evidence>
<keyword evidence="10" id="KW-1185">Reference proteome</keyword>
<evidence type="ECO:0000256" key="3">
    <source>
        <dbReference type="ARBA" id="ARBA00022737"/>
    </source>
</evidence>
<dbReference type="Gene3D" id="3.30.70.330">
    <property type="match status" value="1"/>
</dbReference>
<dbReference type="Pfam" id="PF00076">
    <property type="entry name" value="RRM_1"/>
    <property type="match status" value="1"/>
</dbReference>
<dbReference type="InterPro" id="IPR050374">
    <property type="entry name" value="RRT5_SRSF_SR"/>
</dbReference>
<keyword evidence="3" id="KW-0677">Repeat</keyword>
<dbReference type="OrthoDB" id="4726at2759"/>
<evidence type="ECO:0000256" key="4">
    <source>
        <dbReference type="ARBA" id="ARBA00022884"/>
    </source>
</evidence>
<gene>
    <name evidence="9" type="ORF">LIPSTDRAFT_211093</name>
</gene>
<dbReference type="EMBL" id="KV454290">
    <property type="protein sequence ID" value="ODQ75586.1"/>
    <property type="molecule type" value="Genomic_DNA"/>
</dbReference>
<dbReference type="GO" id="GO:0005737">
    <property type="term" value="C:cytoplasm"/>
    <property type="evidence" value="ECO:0007669"/>
    <property type="project" value="TreeGrafter"/>
</dbReference>
<dbReference type="Proteomes" id="UP000094385">
    <property type="component" value="Unassembled WGS sequence"/>
</dbReference>
<organism evidence="9 10">
    <name type="scientific">Lipomyces starkeyi NRRL Y-11557</name>
    <dbReference type="NCBI Taxonomy" id="675824"/>
    <lineage>
        <taxon>Eukaryota</taxon>
        <taxon>Fungi</taxon>
        <taxon>Dikarya</taxon>
        <taxon>Ascomycota</taxon>
        <taxon>Saccharomycotina</taxon>
        <taxon>Lipomycetes</taxon>
        <taxon>Lipomycetales</taxon>
        <taxon>Lipomycetaceae</taxon>
        <taxon>Lipomyces</taxon>
    </lineage>
</organism>
<keyword evidence="2" id="KW-0507">mRNA processing</keyword>
<dbReference type="AlphaFoldDB" id="A0A1E3QD36"/>
<keyword evidence="4 6" id="KW-0694">RNA-binding</keyword>
<feature type="compositionally biased region" description="Polar residues" evidence="7">
    <location>
        <begin position="64"/>
        <end position="83"/>
    </location>
</feature>
<reference evidence="9 10" key="1">
    <citation type="journal article" date="2016" name="Proc. Natl. Acad. Sci. U.S.A.">
        <title>Comparative genomics of biotechnologically important yeasts.</title>
        <authorList>
            <person name="Riley R."/>
            <person name="Haridas S."/>
            <person name="Wolfe K.H."/>
            <person name="Lopes M.R."/>
            <person name="Hittinger C.T."/>
            <person name="Goeker M."/>
            <person name="Salamov A.A."/>
            <person name="Wisecaver J.H."/>
            <person name="Long T.M."/>
            <person name="Calvey C.H."/>
            <person name="Aerts A.L."/>
            <person name="Barry K.W."/>
            <person name="Choi C."/>
            <person name="Clum A."/>
            <person name="Coughlan A.Y."/>
            <person name="Deshpande S."/>
            <person name="Douglass A.P."/>
            <person name="Hanson S.J."/>
            <person name="Klenk H.-P."/>
            <person name="LaButti K.M."/>
            <person name="Lapidus A."/>
            <person name="Lindquist E.A."/>
            <person name="Lipzen A.M."/>
            <person name="Meier-Kolthoff J.P."/>
            <person name="Ohm R.A."/>
            <person name="Otillar R.P."/>
            <person name="Pangilinan J.L."/>
            <person name="Peng Y."/>
            <person name="Rokas A."/>
            <person name="Rosa C.A."/>
            <person name="Scheuner C."/>
            <person name="Sibirny A.A."/>
            <person name="Slot J.C."/>
            <person name="Stielow J.B."/>
            <person name="Sun H."/>
            <person name="Kurtzman C.P."/>
            <person name="Blackwell M."/>
            <person name="Grigoriev I.V."/>
            <person name="Jeffries T.W."/>
        </authorList>
    </citation>
    <scope>NUCLEOTIDE SEQUENCE [LARGE SCALE GENOMIC DNA]</scope>
    <source>
        <strain evidence="9 10">NRRL Y-11557</strain>
    </source>
</reference>
<dbReference type="PROSITE" id="PS50102">
    <property type="entry name" value="RRM"/>
    <property type="match status" value="1"/>
</dbReference>
<dbReference type="CDD" id="cd00590">
    <property type="entry name" value="RRM_SF"/>
    <property type="match status" value="1"/>
</dbReference>
<comment type="subcellular location">
    <subcellularLocation>
        <location evidence="1">Nucleus</location>
    </subcellularLocation>
</comment>
<dbReference type="GO" id="GO:0006397">
    <property type="term" value="P:mRNA processing"/>
    <property type="evidence" value="ECO:0007669"/>
    <property type="project" value="UniProtKB-KW"/>
</dbReference>
<evidence type="ECO:0000256" key="6">
    <source>
        <dbReference type="PROSITE-ProRule" id="PRU00176"/>
    </source>
</evidence>
<evidence type="ECO:0000256" key="7">
    <source>
        <dbReference type="SAM" id="MobiDB-lite"/>
    </source>
</evidence>
<accession>A0A1E3QD36</accession>
<protein>
    <recommendedName>
        <fullName evidence="8">RRM domain-containing protein</fullName>
    </recommendedName>
</protein>
<dbReference type="InterPro" id="IPR012677">
    <property type="entry name" value="Nucleotide-bd_a/b_plait_sf"/>
</dbReference>
<sequence>MSNQQDNSFALQQHQPRMQNTYSRHQYGSTTRKSRSFHRPSFLPRWGDKNEQQRPSPDYAPRTGSESPTQRFPGSSRTGPSMDTSRHMQSEVTDVIYVGHLSPSVSEKDLYDVFSSYGHIESIFRRRANSSSSETEGPSYYAFVRFSDAGSAFMAISGRDGTILAGRRM</sequence>
<dbReference type="GO" id="GO:0005634">
    <property type="term" value="C:nucleus"/>
    <property type="evidence" value="ECO:0007669"/>
    <property type="project" value="UniProtKB-SubCell"/>
</dbReference>
<name>A0A1E3QD36_LIPST</name>
<evidence type="ECO:0000256" key="2">
    <source>
        <dbReference type="ARBA" id="ARBA00022664"/>
    </source>
</evidence>
<dbReference type="STRING" id="675824.A0A1E3QD36"/>
<evidence type="ECO:0000256" key="1">
    <source>
        <dbReference type="ARBA" id="ARBA00004123"/>
    </source>
</evidence>
<keyword evidence="5" id="KW-0539">Nucleus</keyword>
<dbReference type="PANTHER" id="PTHR23003">
    <property type="entry name" value="RNA RECOGNITION MOTIF RRM DOMAIN CONTAINING PROTEIN"/>
    <property type="match status" value="1"/>
</dbReference>
<evidence type="ECO:0000313" key="9">
    <source>
        <dbReference type="EMBL" id="ODQ75586.1"/>
    </source>
</evidence>
<dbReference type="PANTHER" id="PTHR23003:SF62">
    <property type="entry name" value="SERINE_ARGININE (SR)-TYPE SHUTTLING MRNA BINDING PROTEIN NPL3"/>
    <property type="match status" value="1"/>
</dbReference>